<dbReference type="EMBL" id="JALJOS010000007">
    <property type="protein sequence ID" value="KAK9836873.1"/>
    <property type="molecule type" value="Genomic_DNA"/>
</dbReference>
<keyword evidence="2" id="KW-1185">Reference proteome</keyword>
<proteinExistence type="predicted"/>
<accession>A0AAW1RST1</accession>
<evidence type="ECO:0000313" key="1">
    <source>
        <dbReference type="EMBL" id="KAK9836873.1"/>
    </source>
</evidence>
<organism evidence="1 2">
    <name type="scientific">Apatococcus lobatus</name>
    <dbReference type="NCBI Taxonomy" id="904363"/>
    <lineage>
        <taxon>Eukaryota</taxon>
        <taxon>Viridiplantae</taxon>
        <taxon>Chlorophyta</taxon>
        <taxon>core chlorophytes</taxon>
        <taxon>Trebouxiophyceae</taxon>
        <taxon>Chlorellales</taxon>
        <taxon>Chlorellaceae</taxon>
        <taxon>Apatococcus</taxon>
    </lineage>
</organism>
<dbReference type="AlphaFoldDB" id="A0AAW1RST1"/>
<reference evidence="1 2" key="1">
    <citation type="journal article" date="2024" name="Nat. Commun.">
        <title>Phylogenomics reveals the evolutionary origins of lichenization in chlorophyte algae.</title>
        <authorList>
            <person name="Puginier C."/>
            <person name="Libourel C."/>
            <person name="Otte J."/>
            <person name="Skaloud P."/>
            <person name="Haon M."/>
            <person name="Grisel S."/>
            <person name="Petersen M."/>
            <person name="Berrin J.G."/>
            <person name="Delaux P.M."/>
            <person name="Dal Grande F."/>
            <person name="Keller J."/>
        </authorList>
    </citation>
    <scope>NUCLEOTIDE SEQUENCE [LARGE SCALE GENOMIC DNA]</scope>
    <source>
        <strain evidence="1 2">SAG 2145</strain>
    </source>
</reference>
<name>A0AAW1RST1_9CHLO</name>
<comment type="caution">
    <text evidence="1">The sequence shown here is derived from an EMBL/GenBank/DDBJ whole genome shotgun (WGS) entry which is preliminary data.</text>
</comment>
<sequence length="186" mass="19771">MEDPAGVVTLNSLEKHDQDALHSALGTASDREASSMTPAPLDAERLAGAVGQIVTVSKVQKGDGSVSLLRVDSSCSSYSAASRPINAWQTVSSSSPVASPILLQGIGAWICRQLESGQAVKKAGEGGLCFLGVGCPQRIVEKKPLLRASLYRLPPQFLLPLMAPDMRIWRDTVMALRKLDSLLGNF</sequence>
<gene>
    <name evidence="1" type="ORF">WJX74_010048</name>
</gene>
<evidence type="ECO:0000313" key="2">
    <source>
        <dbReference type="Proteomes" id="UP001438707"/>
    </source>
</evidence>
<protein>
    <submittedName>
        <fullName evidence="1">Uncharacterized protein</fullName>
    </submittedName>
</protein>
<dbReference type="Proteomes" id="UP001438707">
    <property type="component" value="Unassembled WGS sequence"/>
</dbReference>